<evidence type="ECO:0000313" key="15">
    <source>
        <dbReference type="Proteomes" id="UP000657918"/>
    </source>
</evidence>
<gene>
    <name evidence="14" type="ORF">SADUNF_Sadunf10G0124700</name>
</gene>
<evidence type="ECO:0000256" key="1">
    <source>
        <dbReference type="ARBA" id="ARBA00004606"/>
    </source>
</evidence>
<evidence type="ECO:0000256" key="11">
    <source>
        <dbReference type="ARBA" id="ARBA00023253"/>
    </source>
</evidence>
<keyword evidence="4" id="KW-0328">Glycosyltransferase</keyword>
<evidence type="ECO:0000256" key="5">
    <source>
        <dbReference type="ARBA" id="ARBA00022679"/>
    </source>
</evidence>
<evidence type="ECO:0000256" key="12">
    <source>
        <dbReference type="ARBA" id="ARBA00023277"/>
    </source>
</evidence>
<evidence type="ECO:0000256" key="4">
    <source>
        <dbReference type="ARBA" id="ARBA00022676"/>
    </source>
</evidence>
<reference evidence="14 15" key="1">
    <citation type="submission" date="2020-10" db="EMBL/GenBank/DDBJ databases">
        <title>Plant Genome Project.</title>
        <authorList>
            <person name="Zhang R.-G."/>
        </authorList>
    </citation>
    <scope>NUCLEOTIDE SEQUENCE [LARGE SCALE GENOMIC DNA]</scope>
    <source>
        <strain evidence="14">FAFU-HL-1</strain>
        <tissue evidence="14">Leaf</tissue>
    </source>
</reference>
<organism evidence="14 15">
    <name type="scientific">Salix dunnii</name>
    <dbReference type="NCBI Taxonomy" id="1413687"/>
    <lineage>
        <taxon>Eukaryota</taxon>
        <taxon>Viridiplantae</taxon>
        <taxon>Streptophyta</taxon>
        <taxon>Embryophyta</taxon>
        <taxon>Tracheophyta</taxon>
        <taxon>Spermatophyta</taxon>
        <taxon>Magnoliopsida</taxon>
        <taxon>eudicotyledons</taxon>
        <taxon>Gunneridae</taxon>
        <taxon>Pentapetalae</taxon>
        <taxon>rosids</taxon>
        <taxon>fabids</taxon>
        <taxon>Malpighiales</taxon>
        <taxon>Salicaceae</taxon>
        <taxon>Saliceae</taxon>
        <taxon>Salix</taxon>
    </lineage>
</organism>
<sequence length="97" mass="11154">MLLDPGELQQFQNRSSQMVALDFMVSIASDTFIPTYDGNMTKVVEGHRRYRGFKKLILLDRKRLVELLDLHQNGTLSWNEFAVAVRSAHEKRTANST</sequence>
<dbReference type="GO" id="GO:0009507">
    <property type="term" value="C:chloroplast"/>
    <property type="evidence" value="ECO:0007669"/>
    <property type="project" value="TreeGrafter"/>
</dbReference>
<dbReference type="EMBL" id="JADGMS010000010">
    <property type="protein sequence ID" value="KAF9674413.1"/>
    <property type="molecule type" value="Genomic_DNA"/>
</dbReference>
<evidence type="ECO:0000256" key="10">
    <source>
        <dbReference type="ARBA" id="ARBA00023180"/>
    </source>
</evidence>
<dbReference type="GO" id="GO:0016020">
    <property type="term" value="C:membrane"/>
    <property type="evidence" value="ECO:0007669"/>
    <property type="project" value="UniProtKB-SubCell"/>
</dbReference>
<proteinExistence type="inferred from homology"/>
<keyword evidence="8" id="KW-1133">Transmembrane helix</keyword>
<dbReference type="PANTHER" id="PTHR31741">
    <property type="entry name" value="OS02G0726500 PROTEIN-RELATED"/>
    <property type="match status" value="1"/>
</dbReference>
<protein>
    <recommendedName>
        <fullName evidence="13">O-fucosyltransferase family protein</fullName>
    </recommendedName>
</protein>
<keyword evidence="12" id="KW-0119">Carbohydrate metabolism</keyword>
<evidence type="ECO:0000256" key="8">
    <source>
        <dbReference type="ARBA" id="ARBA00022989"/>
    </source>
</evidence>
<comment type="caution">
    <text evidence="14">The sequence shown here is derived from an EMBL/GenBank/DDBJ whole genome shotgun (WGS) entry which is preliminary data.</text>
</comment>
<evidence type="ECO:0000256" key="9">
    <source>
        <dbReference type="ARBA" id="ARBA00023136"/>
    </source>
</evidence>
<comment type="pathway">
    <text evidence="2">Glycan metabolism.</text>
</comment>
<evidence type="ECO:0000313" key="14">
    <source>
        <dbReference type="EMBL" id="KAF9674413.1"/>
    </source>
</evidence>
<keyword evidence="15" id="KW-1185">Reference proteome</keyword>
<keyword evidence="5" id="KW-0808">Transferase</keyword>
<comment type="similarity">
    <text evidence="3">Belongs to the glycosyltransferase GT106 family.</text>
</comment>
<evidence type="ECO:0000256" key="2">
    <source>
        <dbReference type="ARBA" id="ARBA00004881"/>
    </source>
</evidence>
<evidence type="ECO:0000256" key="13">
    <source>
        <dbReference type="ARBA" id="ARBA00030350"/>
    </source>
</evidence>
<dbReference type="GO" id="GO:0016757">
    <property type="term" value="F:glycosyltransferase activity"/>
    <property type="evidence" value="ECO:0007669"/>
    <property type="project" value="UniProtKB-KW"/>
</dbReference>
<dbReference type="OrthoDB" id="1690202at2759"/>
<name>A0A835JQ68_9ROSI</name>
<evidence type="ECO:0000256" key="6">
    <source>
        <dbReference type="ARBA" id="ARBA00022692"/>
    </source>
</evidence>
<comment type="subcellular location">
    <subcellularLocation>
        <location evidence="1">Membrane</location>
        <topology evidence="1">Single-pass type II membrane protein</topology>
    </subcellularLocation>
</comment>
<dbReference type="InterPro" id="IPR019378">
    <property type="entry name" value="GDP-Fuc_O-FucTrfase"/>
</dbReference>
<keyword evidence="9" id="KW-0472">Membrane</keyword>
<keyword evidence="10" id="KW-0325">Glycoprotein</keyword>
<evidence type="ECO:0000256" key="7">
    <source>
        <dbReference type="ARBA" id="ARBA00022968"/>
    </source>
</evidence>
<keyword evidence="7" id="KW-0735">Signal-anchor</keyword>
<dbReference type="AlphaFoldDB" id="A0A835JQ68"/>
<keyword evidence="6" id="KW-0812">Transmembrane</keyword>
<dbReference type="PANTHER" id="PTHR31741:SF51">
    <property type="entry name" value="RHAMNOGALACTURONAN I RHAMNOSYLTRANSFERASE 1"/>
    <property type="match status" value="1"/>
</dbReference>
<dbReference type="Pfam" id="PF10250">
    <property type="entry name" value="O-FucT"/>
    <property type="match status" value="1"/>
</dbReference>
<dbReference type="GO" id="GO:0006004">
    <property type="term" value="P:fucose metabolic process"/>
    <property type="evidence" value="ECO:0007669"/>
    <property type="project" value="UniProtKB-KW"/>
</dbReference>
<evidence type="ECO:0000256" key="3">
    <source>
        <dbReference type="ARBA" id="ARBA00007737"/>
    </source>
</evidence>
<keyword evidence="11" id="KW-0294">Fucose metabolism</keyword>
<accession>A0A835JQ68</accession>
<dbReference type="Proteomes" id="UP000657918">
    <property type="component" value="Unassembled WGS sequence"/>
</dbReference>